<dbReference type="STRING" id="336963.C4JX27"/>
<feature type="compositionally biased region" description="Basic residues" evidence="7">
    <location>
        <begin position="349"/>
        <end position="358"/>
    </location>
</feature>
<keyword evidence="6" id="KW-0479">Metal-binding</keyword>
<dbReference type="Pfam" id="PF13639">
    <property type="entry name" value="zf-RING_2"/>
    <property type="match status" value="1"/>
</dbReference>
<organism evidence="9 10">
    <name type="scientific">Uncinocarpus reesii (strain UAMH 1704)</name>
    <dbReference type="NCBI Taxonomy" id="336963"/>
    <lineage>
        <taxon>Eukaryota</taxon>
        <taxon>Fungi</taxon>
        <taxon>Dikarya</taxon>
        <taxon>Ascomycota</taxon>
        <taxon>Pezizomycotina</taxon>
        <taxon>Eurotiomycetes</taxon>
        <taxon>Eurotiomycetidae</taxon>
        <taxon>Onygenales</taxon>
        <taxon>Onygenaceae</taxon>
        <taxon>Uncinocarpus</taxon>
    </lineage>
</organism>
<dbReference type="EC" id="2.3.2.27" evidence="2"/>
<gene>
    <name evidence="9" type="ORF">UREG_06200</name>
</gene>
<dbReference type="InParanoid" id="C4JX27"/>
<dbReference type="KEGG" id="ure:UREG_06200"/>
<feature type="compositionally biased region" description="Polar residues" evidence="7">
    <location>
        <begin position="118"/>
        <end position="128"/>
    </location>
</feature>
<dbReference type="SUPFAM" id="SSF57850">
    <property type="entry name" value="RING/U-box"/>
    <property type="match status" value="1"/>
</dbReference>
<comment type="catalytic activity">
    <reaction evidence="1">
        <text>S-ubiquitinyl-[E2 ubiquitin-conjugating enzyme]-L-cysteine + [acceptor protein]-L-lysine = [E2 ubiquitin-conjugating enzyme]-L-cysteine + N(6)-ubiquitinyl-[acceptor protein]-L-lysine.</text>
        <dbReference type="EC" id="2.3.2.27"/>
    </reaction>
</comment>
<protein>
    <recommendedName>
        <fullName evidence="2">RING-type E3 ubiquitin transferase</fullName>
        <ecNumber evidence="2">2.3.2.27</ecNumber>
    </recommendedName>
</protein>
<sequence length="358" mass="41360">MECDGDLRREIFQKTLTEVAGEAADDNAHPCVICLEQVRDVGVTIPCKHGSFDFLCLVSWLQQRRACPLCQAEVTGVKYNFQSPSGPEVFSLPCLSEPRRQTARPPSERQTPRFRANRPNTRVSNRGPPSQPRDDPLARRRYIYQRQLYSQRVGSNRLSQYRELTPQLFNKDENLVSRARKWIRRELQVFAFLDPNNQGLHGGREQQAETATGGDDAGRIRRARNAEFLLEYIIAILRTVDIKGSGGQAEELLQEFIGRDNAQLFLHELQAWLRSPFDSLQDWDRGVQYDEYSQPSLPTLHRREVESPPANRSSAQWRPDGAYRSEPRGVRKHRTRGHAPNFVQGRRIERAKRRYRPD</sequence>
<feature type="region of interest" description="Disordered" evidence="7">
    <location>
        <begin position="98"/>
        <end position="138"/>
    </location>
</feature>
<evidence type="ECO:0000259" key="8">
    <source>
        <dbReference type="PROSITE" id="PS50089"/>
    </source>
</evidence>
<dbReference type="PANTHER" id="PTHR46077">
    <property type="entry name" value="E3 UBIQUITIN-PROTEIN LIGASE TOPORS"/>
    <property type="match status" value="1"/>
</dbReference>
<feature type="domain" description="RING-type" evidence="8">
    <location>
        <begin position="31"/>
        <end position="71"/>
    </location>
</feature>
<dbReference type="PANTHER" id="PTHR46077:SF1">
    <property type="entry name" value="TOP1 BINDING ARGININE_SERINE RICH PROTEIN, E3 UBIQUITIN LIGASE"/>
    <property type="match status" value="1"/>
</dbReference>
<dbReference type="VEuPathDB" id="FungiDB:UREG_06200"/>
<dbReference type="SMART" id="SM00184">
    <property type="entry name" value="RING"/>
    <property type="match status" value="1"/>
</dbReference>
<dbReference type="HOGENOM" id="CLU_050242_0_1_1"/>
<evidence type="ECO:0000256" key="5">
    <source>
        <dbReference type="ARBA" id="ARBA00023163"/>
    </source>
</evidence>
<proteinExistence type="predicted"/>
<evidence type="ECO:0000256" key="4">
    <source>
        <dbReference type="ARBA" id="ARBA00023015"/>
    </source>
</evidence>
<evidence type="ECO:0000256" key="2">
    <source>
        <dbReference type="ARBA" id="ARBA00012483"/>
    </source>
</evidence>
<dbReference type="Gene3D" id="3.30.40.10">
    <property type="entry name" value="Zinc/RING finger domain, C3HC4 (zinc finger)"/>
    <property type="match status" value="1"/>
</dbReference>
<evidence type="ECO:0000256" key="7">
    <source>
        <dbReference type="SAM" id="MobiDB-lite"/>
    </source>
</evidence>
<feature type="region of interest" description="Disordered" evidence="7">
    <location>
        <begin position="294"/>
        <end position="358"/>
    </location>
</feature>
<dbReference type="eggNOG" id="KOG0800">
    <property type="taxonomic scope" value="Eukaryota"/>
</dbReference>
<dbReference type="OMA" id="RRHIYRH"/>
<dbReference type="EMBL" id="CH476618">
    <property type="protein sequence ID" value="EEP81335.1"/>
    <property type="molecule type" value="Genomic_DNA"/>
</dbReference>
<dbReference type="AlphaFoldDB" id="C4JX27"/>
<dbReference type="Proteomes" id="UP000002058">
    <property type="component" value="Unassembled WGS sequence"/>
</dbReference>
<keyword evidence="3" id="KW-0808">Transferase</keyword>
<accession>C4JX27</accession>
<keyword evidence="4" id="KW-0805">Transcription regulation</keyword>
<evidence type="ECO:0000313" key="9">
    <source>
        <dbReference type="EMBL" id="EEP81335.1"/>
    </source>
</evidence>
<feature type="region of interest" description="Disordered" evidence="7">
    <location>
        <begin position="198"/>
        <end position="217"/>
    </location>
</feature>
<reference evidence="10" key="1">
    <citation type="journal article" date="2009" name="Genome Res.">
        <title>Comparative genomic analyses of the human fungal pathogens Coccidioides and their relatives.</title>
        <authorList>
            <person name="Sharpton T.J."/>
            <person name="Stajich J.E."/>
            <person name="Rounsley S.D."/>
            <person name="Gardner M.J."/>
            <person name="Wortman J.R."/>
            <person name="Jordar V.S."/>
            <person name="Maiti R."/>
            <person name="Kodira C.D."/>
            <person name="Neafsey D.E."/>
            <person name="Zeng Q."/>
            <person name="Hung C.-Y."/>
            <person name="McMahan C."/>
            <person name="Muszewska A."/>
            <person name="Grynberg M."/>
            <person name="Mandel M.A."/>
            <person name="Kellner E.M."/>
            <person name="Barker B.M."/>
            <person name="Galgiani J.N."/>
            <person name="Orbach M.J."/>
            <person name="Kirkland T.N."/>
            <person name="Cole G.T."/>
            <person name="Henn M.R."/>
            <person name="Birren B.W."/>
            <person name="Taylor J.W."/>
        </authorList>
    </citation>
    <scope>NUCLEOTIDE SEQUENCE [LARGE SCALE GENOMIC DNA]</scope>
    <source>
        <strain evidence="10">UAMH 1704</strain>
    </source>
</reference>
<evidence type="ECO:0000256" key="6">
    <source>
        <dbReference type="PROSITE-ProRule" id="PRU00175"/>
    </source>
</evidence>
<dbReference type="InterPro" id="IPR013083">
    <property type="entry name" value="Znf_RING/FYVE/PHD"/>
</dbReference>
<dbReference type="OrthoDB" id="21204at2759"/>
<evidence type="ECO:0000256" key="1">
    <source>
        <dbReference type="ARBA" id="ARBA00000900"/>
    </source>
</evidence>
<dbReference type="GO" id="GO:0061630">
    <property type="term" value="F:ubiquitin protein ligase activity"/>
    <property type="evidence" value="ECO:0007669"/>
    <property type="project" value="UniProtKB-EC"/>
</dbReference>
<keyword evidence="6" id="KW-0862">Zinc</keyword>
<keyword evidence="5" id="KW-0804">Transcription</keyword>
<dbReference type="GO" id="GO:0000209">
    <property type="term" value="P:protein polyubiquitination"/>
    <property type="evidence" value="ECO:0007669"/>
    <property type="project" value="TreeGrafter"/>
</dbReference>
<evidence type="ECO:0000313" key="10">
    <source>
        <dbReference type="Proteomes" id="UP000002058"/>
    </source>
</evidence>
<dbReference type="RefSeq" id="XP_002583233.1">
    <property type="nucleotide sequence ID" value="XM_002583187.1"/>
</dbReference>
<keyword evidence="10" id="KW-1185">Reference proteome</keyword>
<keyword evidence="6" id="KW-0863">Zinc-finger</keyword>
<dbReference type="GeneID" id="8441877"/>
<name>C4JX27_UNCRE</name>
<dbReference type="GO" id="GO:0006513">
    <property type="term" value="P:protein monoubiquitination"/>
    <property type="evidence" value="ECO:0007669"/>
    <property type="project" value="TreeGrafter"/>
</dbReference>
<evidence type="ECO:0000256" key="3">
    <source>
        <dbReference type="ARBA" id="ARBA00022679"/>
    </source>
</evidence>
<dbReference type="InterPro" id="IPR001841">
    <property type="entry name" value="Znf_RING"/>
</dbReference>
<dbReference type="GO" id="GO:0008270">
    <property type="term" value="F:zinc ion binding"/>
    <property type="evidence" value="ECO:0007669"/>
    <property type="project" value="UniProtKB-KW"/>
</dbReference>
<dbReference type="PROSITE" id="PS50089">
    <property type="entry name" value="ZF_RING_2"/>
    <property type="match status" value="1"/>
</dbReference>